<reference evidence="2" key="1">
    <citation type="submission" date="2017-09" db="EMBL/GenBank/DDBJ databases">
        <title>Depth-based differentiation of microbial function through sediment-hosted aquifers and enrichment of novel symbionts in the deep terrestrial subsurface.</title>
        <authorList>
            <person name="Probst A.J."/>
            <person name="Ladd B."/>
            <person name="Jarett J.K."/>
            <person name="Geller-Mcgrath D.E."/>
            <person name="Sieber C.M.K."/>
            <person name="Emerson J.B."/>
            <person name="Anantharaman K."/>
            <person name="Thomas B.C."/>
            <person name="Malmstrom R."/>
            <person name="Stieglmeier M."/>
            <person name="Klingl A."/>
            <person name="Woyke T."/>
            <person name="Ryan C.M."/>
            <person name="Banfield J.F."/>
        </authorList>
    </citation>
    <scope>NUCLEOTIDE SEQUENCE [LARGE SCALE GENOMIC DNA]</scope>
</reference>
<evidence type="ECO:0000313" key="1">
    <source>
        <dbReference type="EMBL" id="PIT87393.1"/>
    </source>
</evidence>
<sequence length="167" mass="19973">MGKQINFYMHPEDLKKFDSVLKQEIDLKIFYTTSKENGLDFLDDVVIKKYGEERITVMLTKDLYLKNIKLNRIKENQWSVDSIFSPVLEFVRCYFDGKQIRLGRLYYQEGYYDARGLWQKHPDEFIVWCKKMCGLVEGMSKHDKQTSAYIFPHALEWRNKGGKFLFN</sequence>
<gene>
    <name evidence="1" type="ORF">COU31_03160</name>
</gene>
<evidence type="ECO:0000313" key="2">
    <source>
        <dbReference type="Proteomes" id="UP000231183"/>
    </source>
</evidence>
<comment type="caution">
    <text evidence="1">The sequence shown here is derived from an EMBL/GenBank/DDBJ whole genome shotgun (WGS) entry which is preliminary data.</text>
</comment>
<accession>A0A2M6W3L6</accession>
<name>A0A2M6W3L6_9BACT</name>
<proteinExistence type="predicted"/>
<dbReference type="EMBL" id="PFBX01000031">
    <property type="protein sequence ID" value="PIT87393.1"/>
    <property type="molecule type" value="Genomic_DNA"/>
</dbReference>
<organism evidence="1 2">
    <name type="scientific">Candidatus Magasanikbacteria bacterium CG10_big_fil_rev_8_21_14_0_10_40_10</name>
    <dbReference type="NCBI Taxonomy" id="1974648"/>
    <lineage>
        <taxon>Bacteria</taxon>
        <taxon>Candidatus Magasanikiibacteriota</taxon>
    </lineage>
</organism>
<dbReference type="AlphaFoldDB" id="A0A2M6W3L6"/>
<protein>
    <submittedName>
        <fullName evidence="1">Uncharacterized protein</fullName>
    </submittedName>
</protein>
<dbReference type="Proteomes" id="UP000231183">
    <property type="component" value="Unassembled WGS sequence"/>
</dbReference>